<dbReference type="Proteomes" id="UP000034231">
    <property type="component" value="Unassembled WGS sequence"/>
</dbReference>
<name>A0A0G0IIA9_9BACT</name>
<dbReference type="InterPro" id="IPR050922">
    <property type="entry name" value="LytR/CpsA/Psr_CW_biosynth"/>
</dbReference>
<sequence length="339" mass="39215">MKKIILILAISLCLFALITTISLFYVSRKTNRSFLYFPATIYSALRQNETSDKLNIMILGLDRRNDWLEKTETTDTVIFSQVDFPQNKISLFTFPRDLWSYFTNSKINQIYPLSLSKTNDEEKYAYISSNFSLIFGQPIDRVLILSTNDLKVLADILGGVDIFLENSFKDEKYPNEAYIQNPESGAPVYKTIEFNAGWVHLDSSNITEFVRSRKSADTAVNGGTDLGRIERQQQLINALIDKLRGTLTQRPQLVFNLYNFWQSLENNFTDTEIIAYALKYGFNLKNMSIIRYPISTGENPETDLIYHPLKFINSQWVFIPQDKDYSRLQQYISKSLLPL</sequence>
<feature type="domain" description="Cell envelope-related transcriptional attenuator" evidence="2">
    <location>
        <begin position="74"/>
        <end position="243"/>
    </location>
</feature>
<evidence type="ECO:0000313" key="3">
    <source>
        <dbReference type="EMBL" id="KKQ50730.1"/>
    </source>
</evidence>
<evidence type="ECO:0000256" key="1">
    <source>
        <dbReference type="ARBA" id="ARBA00006068"/>
    </source>
</evidence>
<dbReference type="Pfam" id="PF03816">
    <property type="entry name" value="LytR_cpsA_psr"/>
    <property type="match status" value="1"/>
</dbReference>
<accession>A0A0G0IIA9</accession>
<gene>
    <name evidence="3" type="ORF">US68_C0002G0007</name>
</gene>
<dbReference type="InterPro" id="IPR004474">
    <property type="entry name" value="LytR_CpsA_psr"/>
</dbReference>
<evidence type="ECO:0000313" key="4">
    <source>
        <dbReference type="Proteomes" id="UP000034231"/>
    </source>
</evidence>
<dbReference type="EMBL" id="LBTX01000002">
    <property type="protein sequence ID" value="KKQ50730.1"/>
    <property type="molecule type" value="Genomic_DNA"/>
</dbReference>
<reference evidence="3 4" key="1">
    <citation type="journal article" date="2015" name="Nature">
        <title>rRNA introns, odd ribosomes, and small enigmatic genomes across a large radiation of phyla.</title>
        <authorList>
            <person name="Brown C.T."/>
            <person name="Hug L.A."/>
            <person name="Thomas B.C."/>
            <person name="Sharon I."/>
            <person name="Castelle C.J."/>
            <person name="Singh A."/>
            <person name="Wilkins M.J."/>
            <person name="Williams K.H."/>
            <person name="Banfield J.F."/>
        </authorList>
    </citation>
    <scope>NUCLEOTIDE SEQUENCE [LARGE SCALE GENOMIC DNA]</scope>
</reference>
<dbReference type="PANTHER" id="PTHR33392">
    <property type="entry name" value="POLYISOPRENYL-TEICHOIC ACID--PEPTIDOGLYCAN TEICHOIC ACID TRANSFERASE TAGU"/>
    <property type="match status" value="1"/>
</dbReference>
<comment type="similarity">
    <text evidence="1">Belongs to the LytR/CpsA/Psr (LCP) family.</text>
</comment>
<dbReference type="AlphaFoldDB" id="A0A0G0IIA9"/>
<comment type="caution">
    <text evidence="3">The sequence shown here is derived from an EMBL/GenBank/DDBJ whole genome shotgun (WGS) entry which is preliminary data.</text>
</comment>
<organism evidence="3 4">
    <name type="scientific">Candidatus Shapirobacteria bacterium GW2011_GWE1_38_10</name>
    <dbReference type="NCBI Taxonomy" id="1618488"/>
    <lineage>
        <taxon>Bacteria</taxon>
        <taxon>Candidatus Shapironibacteriota</taxon>
    </lineage>
</organism>
<dbReference type="PANTHER" id="PTHR33392:SF6">
    <property type="entry name" value="POLYISOPRENYL-TEICHOIC ACID--PEPTIDOGLYCAN TEICHOIC ACID TRANSFERASE TAGU"/>
    <property type="match status" value="1"/>
</dbReference>
<dbReference type="Gene3D" id="3.40.630.190">
    <property type="entry name" value="LCP protein"/>
    <property type="match status" value="1"/>
</dbReference>
<protein>
    <recommendedName>
        <fullName evidence="2">Cell envelope-related transcriptional attenuator domain-containing protein</fullName>
    </recommendedName>
</protein>
<evidence type="ECO:0000259" key="2">
    <source>
        <dbReference type="Pfam" id="PF03816"/>
    </source>
</evidence>
<proteinExistence type="inferred from homology"/>